<dbReference type="OrthoDB" id="9813518at2"/>
<dbReference type="InterPro" id="IPR013099">
    <property type="entry name" value="K_chnl_dom"/>
</dbReference>
<feature type="transmembrane region" description="Helical" evidence="2">
    <location>
        <begin position="87"/>
        <end position="108"/>
    </location>
</feature>
<dbReference type="GO" id="GO:0034220">
    <property type="term" value="P:monoatomic ion transmembrane transport"/>
    <property type="evidence" value="ECO:0007669"/>
    <property type="project" value="UniProtKB-KW"/>
</dbReference>
<keyword evidence="2" id="KW-0812">Transmembrane</keyword>
<protein>
    <submittedName>
        <fullName evidence="4">Two pore domain potassium channel family protein</fullName>
    </submittedName>
</protein>
<feature type="coiled-coil region" evidence="1">
    <location>
        <begin position="117"/>
        <end position="144"/>
    </location>
</feature>
<name>A0A369WB46_9GAMM</name>
<organism evidence="4 5">
    <name type="scientific">Motiliproteus coralliicola</name>
    <dbReference type="NCBI Taxonomy" id="2283196"/>
    <lineage>
        <taxon>Bacteria</taxon>
        <taxon>Pseudomonadati</taxon>
        <taxon>Pseudomonadota</taxon>
        <taxon>Gammaproteobacteria</taxon>
        <taxon>Oceanospirillales</taxon>
        <taxon>Oceanospirillaceae</taxon>
        <taxon>Motiliproteus</taxon>
    </lineage>
</organism>
<keyword evidence="2" id="KW-0472">Membrane</keyword>
<keyword evidence="5" id="KW-1185">Reference proteome</keyword>
<feature type="transmembrane region" description="Helical" evidence="2">
    <location>
        <begin position="20"/>
        <end position="43"/>
    </location>
</feature>
<comment type="caution">
    <text evidence="4">The sequence shown here is derived from an EMBL/GenBank/DDBJ whole genome shotgun (WGS) entry which is preliminary data.</text>
</comment>
<evidence type="ECO:0000313" key="4">
    <source>
        <dbReference type="EMBL" id="RDE19032.1"/>
    </source>
</evidence>
<evidence type="ECO:0000313" key="5">
    <source>
        <dbReference type="Proteomes" id="UP000253769"/>
    </source>
</evidence>
<keyword evidence="2" id="KW-1133">Transmembrane helix</keyword>
<gene>
    <name evidence="4" type="ORF">DV711_15665</name>
</gene>
<dbReference type="Gene3D" id="1.10.287.70">
    <property type="match status" value="1"/>
</dbReference>
<sequence>MKNAIYKVDHYGVRNYRTGFLTLISVGLLYLIIALLSGLLLMFERAAPGANITSFGDAFWTLQMSASTIGFGDFYPVSLGGRTVVAVMFYIGVGLVGFIGAIIADRVLGFADTSIKNRELRHQNAEILAHNQLLEQKLDRLIERLGREMKP</sequence>
<evidence type="ECO:0000259" key="3">
    <source>
        <dbReference type="Pfam" id="PF07885"/>
    </source>
</evidence>
<dbReference type="SUPFAM" id="SSF81324">
    <property type="entry name" value="Voltage-gated potassium channels"/>
    <property type="match status" value="1"/>
</dbReference>
<accession>A0A369WB46</accession>
<keyword evidence="4" id="KW-0406">Ion transport</keyword>
<evidence type="ECO:0000256" key="1">
    <source>
        <dbReference type="SAM" id="Coils"/>
    </source>
</evidence>
<keyword evidence="1" id="KW-0175">Coiled coil</keyword>
<dbReference type="Pfam" id="PF07885">
    <property type="entry name" value="Ion_trans_2"/>
    <property type="match status" value="1"/>
</dbReference>
<keyword evidence="4" id="KW-0813">Transport</keyword>
<evidence type="ECO:0000256" key="2">
    <source>
        <dbReference type="SAM" id="Phobius"/>
    </source>
</evidence>
<proteinExistence type="predicted"/>
<dbReference type="AlphaFoldDB" id="A0A369WB46"/>
<reference evidence="4 5" key="1">
    <citation type="submission" date="2018-07" db="EMBL/GenBank/DDBJ databases">
        <title>Motiliproteus coralliicola sp. nov., a bacterium isolated from Coral.</title>
        <authorList>
            <person name="Wang G."/>
        </authorList>
    </citation>
    <scope>NUCLEOTIDE SEQUENCE [LARGE SCALE GENOMIC DNA]</scope>
    <source>
        <strain evidence="4 5">C34</strain>
    </source>
</reference>
<feature type="domain" description="Potassium channel" evidence="3">
    <location>
        <begin position="32"/>
        <end position="106"/>
    </location>
</feature>
<keyword evidence="4" id="KW-0407">Ion channel</keyword>
<dbReference type="EMBL" id="QQOH01000004">
    <property type="protein sequence ID" value="RDE19032.1"/>
    <property type="molecule type" value="Genomic_DNA"/>
</dbReference>
<dbReference type="RefSeq" id="WP_114696652.1">
    <property type="nucleotide sequence ID" value="NZ_QQOH01000004.1"/>
</dbReference>
<dbReference type="Proteomes" id="UP000253769">
    <property type="component" value="Unassembled WGS sequence"/>
</dbReference>